<feature type="transmembrane region" description="Helical" evidence="1">
    <location>
        <begin position="36"/>
        <end position="55"/>
    </location>
</feature>
<reference evidence="2 3" key="1">
    <citation type="journal article" date="2023" name="Int. J. Syst. Evol. Microbiol.">
        <title>Lactiplantibacillus brownii sp. nov., a novel psychrotolerant species isolated from sauerkraut.</title>
        <authorList>
            <person name="Heng Y.C."/>
            <person name="Silvaraju S."/>
            <person name="Lee J.K.Y."/>
            <person name="Kittelmann S."/>
        </authorList>
    </citation>
    <scope>NUCLEOTIDE SEQUENCE [LARGE SCALE GENOMIC DNA]</scope>
    <source>
        <strain evidence="2 3">WILCCON 0030</strain>
    </source>
</reference>
<comment type="caution">
    <text evidence="2">The sequence shown here is derived from an EMBL/GenBank/DDBJ whole genome shotgun (WGS) entry which is preliminary data.</text>
</comment>
<keyword evidence="1" id="KW-1133">Transmembrane helix</keyword>
<keyword evidence="1" id="KW-0472">Membrane</keyword>
<accession>A0ABU1A866</accession>
<keyword evidence="1" id="KW-0812">Transmembrane</keyword>
<sequence length="96" mass="10076">MMEFIQLINGGTIFLIAVATYLIIWAVKMSKLSNQFLPVAALIIGAVIGVLVSTVQGDVTWLVGLIDGMVAGAVSVGGNELIKSIFAMVQPKEAAK</sequence>
<evidence type="ECO:0000313" key="3">
    <source>
        <dbReference type="Proteomes" id="UP001227831"/>
    </source>
</evidence>
<dbReference type="EMBL" id="JAVCWF010000001">
    <property type="protein sequence ID" value="MDQ7937121.1"/>
    <property type="molecule type" value="Genomic_DNA"/>
</dbReference>
<evidence type="ECO:0000313" key="2">
    <source>
        <dbReference type="EMBL" id="MDQ7937121.1"/>
    </source>
</evidence>
<keyword evidence="3" id="KW-1185">Reference proteome</keyword>
<dbReference type="Proteomes" id="UP001227831">
    <property type="component" value="Unassembled WGS sequence"/>
</dbReference>
<evidence type="ECO:0000256" key="1">
    <source>
        <dbReference type="SAM" id="Phobius"/>
    </source>
</evidence>
<gene>
    <name evidence="2" type="ORF">RA086_05700</name>
</gene>
<proteinExistence type="predicted"/>
<feature type="transmembrane region" description="Helical" evidence="1">
    <location>
        <begin position="6"/>
        <end position="24"/>
    </location>
</feature>
<protein>
    <submittedName>
        <fullName evidence="2">Phage holin family protein</fullName>
    </submittedName>
</protein>
<feature type="transmembrane region" description="Helical" evidence="1">
    <location>
        <begin position="61"/>
        <end position="82"/>
    </location>
</feature>
<dbReference type="RefSeq" id="WP_308702896.1">
    <property type="nucleotide sequence ID" value="NZ_AP027463.1"/>
</dbReference>
<organism evidence="2 3">
    <name type="scientific">Lactiplantibacillus brownii</name>
    <dbReference type="NCBI Taxonomy" id="3069269"/>
    <lineage>
        <taxon>Bacteria</taxon>
        <taxon>Bacillati</taxon>
        <taxon>Bacillota</taxon>
        <taxon>Bacilli</taxon>
        <taxon>Lactobacillales</taxon>
        <taxon>Lactobacillaceae</taxon>
        <taxon>Lactiplantibacillus</taxon>
    </lineage>
</organism>
<name>A0ABU1A866_9LACO</name>